<dbReference type="EMBL" id="MDEO01000036">
    <property type="protein sequence ID" value="OCX12656.1"/>
    <property type="molecule type" value="Genomic_DNA"/>
</dbReference>
<protein>
    <submittedName>
        <fullName evidence="1">Uncharacterized protein</fullName>
    </submittedName>
</protein>
<proteinExistence type="predicted"/>
<reference evidence="1 2" key="1">
    <citation type="submission" date="2016-08" db="EMBL/GenBank/DDBJ databases">
        <title>Whole genome sequence of Mesorhizobium sp. strain UASWS1009 isolated from industrial sewage.</title>
        <authorList>
            <person name="Crovadore J."/>
            <person name="Calmin G."/>
            <person name="Chablais R."/>
            <person name="Cochard B."/>
            <person name="Lefort F."/>
        </authorList>
    </citation>
    <scope>NUCLEOTIDE SEQUENCE [LARGE SCALE GENOMIC DNA]</scope>
    <source>
        <strain evidence="1 2">UASWS1009</strain>
    </source>
</reference>
<dbReference type="OrthoDB" id="8100833at2"/>
<dbReference type="AlphaFoldDB" id="A0A1C2DDE6"/>
<comment type="caution">
    <text evidence="1">The sequence shown here is derived from an EMBL/GenBank/DDBJ whole genome shotgun (WGS) entry which is preliminary data.</text>
</comment>
<sequence length="95" mass="10476">MNDVDARSVAVFGGYHGEFRKVHKADWEVVQRHGRPIIYTSAYEAEIAAWRALRAHLCGDIVGSGQKAGTALSEAESKFKKLFRGGGKTVTVEQR</sequence>
<dbReference type="Proteomes" id="UP000094412">
    <property type="component" value="Unassembled WGS sequence"/>
</dbReference>
<dbReference type="RefSeq" id="WP_024922484.1">
    <property type="nucleotide sequence ID" value="NZ_MDEO01000036.1"/>
</dbReference>
<evidence type="ECO:0000313" key="1">
    <source>
        <dbReference type="EMBL" id="OCX12656.1"/>
    </source>
</evidence>
<organism evidence="1 2">
    <name type="scientific">Mesorhizobium hungaricum</name>
    <dbReference type="NCBI Taxonomy" id="1566387"/>
    <lineage>
        <taxon>Bacteria</taxon>
        <taxon>Pseudomonadati</taxon>
        <taxon>Pseudomonadota</taxon>
        <taxon>Alphaproteobacteria</taxon>
        <taxon>Hyphomicrobiales</taxon>
        <taxon>Phyllobacteriaceae</taxon>
        <taxon>Mesorhizobium</taxon>
    </lineage>
</organism>
<gene>
    <name evidence="1" type="ORF">QV13_23960</name>
</gene>
<name>A0A1C2DDE6_9HYPH</name>
<dbReference type="STRING" id="1566387.QV13_23960"/>
<keyword evidence="2" id="KW-1185">Reference proteome</keyword>
<accession>A0A1C2DDE6</accession>
<evidence type="ECO:0000313" key="2">
    <source>
        <dbReference type="Proteomes" id="UP000094412"/>
    </source>
</evidence>